<feature type="compositionally biased region" description="Polar residues" evidence="5">
    <location>
        <begin position="1"/>
        <end position="11"/>
    </location>
</feature>
<name>A0A438MYQ3_EXOME</name>
<reference evidence="7 8" key="1">
    <citation type="submission" date="2017-03" db="EMBL/GenBank/DDBJ databases">
        <title>Genomes of endolithic fungi from Antarctica.</title>
        <authorList>
            <person name="Coleine C."/>
            <person name="Masonjones S."/>
            <person name="Stajich J.E."/>
        </authorList>
    </citation>
    <scope>NUCLEOTIDE SEQUENCE [LARGE SCALE GENOMIC DNA]</scope>
    <source>
        <strain evidence="7 8">CCFEE 6314</strain>
    </source>
</reference>
<comment type="subcellular location">
    <subcellularLocation>
        <location evidence="1">Mitochondrion</location>
    </subcellularLocation>
</comment>
<sequence length="513" mass="56020">MVAQGVTNSDLPTLPGGYNYPPPTVPPKAGAPYLENSSLPENFVFIVVGATLGFVALLILGWRILMHWSINRSFKRDANKVTGGAASYSPLPDLKKQPAAQSSHDMADLSKLPRSFSSVPSLFFSPTAEVARHAQRPPSSQHLPAGHYRDASDSYRRISSSSYTSSSLLLPRPQQRRWARVQDVRFVTTQRAQDQVLERYKSKLEEKAKREGHDSVSSLKESYKDKIEETKKKAAVLAGPATSNTSEASSQFTATKPTASSFTQPAPPPPRPQDASAQSTASKPNSAAPGIKPLSSYLDLEKVAALPNKEVEYIWRLRHANDSKSLCAVIPLETYNRIYQTARSHPQFVLPLPRPAADDGSGDVKQSADGFEGGERSAADIHFLQWGFHPPAGAPLSPHVKTANTHTSTVLFTHLAAFKLHGAYAQPHTTITHHLDLADSHGLVLLNGGVMEGRGVSVEEGRWLLMCLQKFYDHGGHGGGIGKEKRQGLLQQFSNGDERFNLEELVDEAERIS</sequence>
<evidence type="ECO:0000313" key="8">
    <source>
        <dbReference type="Proteomes" id="UP000288859"/>
    </source>
</evidence>
<dbReference type="VEuPathDB" id="FungiDB:PV10_03020"/>
<dbReference type="InterPro" id="IPR010591">
    <property type="entry name" value="ATP11"/>
</dbReference>
<dbReference type="PANTHER" id="PTHR13126:SF0">
    <property type="entry name" value="ATP SYNTHASE MITOCHONDRIAL F1 COMPLEX ASSEMBLY FACTOR 1"/>
    <property type="match status" value="1"/>
</dbReference>
<dbReference type="Proteomes" id="UP000288859">
    <property type="component" value="Unassembled WGS sequence"/>
</dbReference>
<gene>
    <name evidence="7" type="ORF">B0A52_07528</name>
</gene>
<feature type="region of interest" description="Disordered" evidence="5">
    <location>
        <begin position="130"/>
        <end position="151"/>
    </location>
</feature>
<accession>A0A438MYQ3</accession>
<evidence type="ECO:0000256" key="2">
    <source>
        <dbReference type="ARBA" id="ARBA00009116"/>
    </source>
</evidence>
<proteinExistence type="inferred from homology"/>
<dbReference type="Pfam" id="PF06644">
    <property type="entry name" value="ATP11"/>
    <property type="match status" value="1"/>
</dbReference>
<protein>
    <recommendedName>
        <fullName evidence="9">ATP synthase mitochondrial F1 complex assembly factor 1</fullName>
    </recommendedName>
</protein>
<feature type="transmembrane region" description="Helical" evidence="6">
    <location>
        <begin position="43"/>
        <end position="65"/>
    </location>
</feature>
<keyword evidence="6" id="KW-0472">Membrane</keyword>
<keyword evidence="3" id="KW-0809">Transit peptide</keyword>
<keyword evidence="4" id="KW-0496">Mitochondrion</keyword>
<comment type="similarity">
    <text evidence="2">Belongs to the ATP11 family.</text>
</comment>
<comment type="caution">
    <text evidence="7">The sequence shown here is derived from an EMBL/GenBank/DDBJ whole genome shotgun (WGS) entry which is preliminary data.</text>
</comment>
<dbReference type="GO" id="GO:0033615">
    <property type="term" value="P:mitochondrial proton-transporting ATP synthase complex assembly"/>
    <property type="evidence" value="ECO:0007669"/>
    <property type="project" value="TreeGrafter"/>
</dbReference>
<dbReference type="OrthoDB" id="16535at2759"/>
<keyword evidence="6" id="KW-0812">Transmembrane</keyword>
<feature type="compositionally biased region" description="Polar residues" evidence="5">
    <location>
        <begin position="241"/>
        <end position="256"/>
    </location>
</feature>
<evidence type="ECO:0000256" key="6">
    <source>
        <dbReference type="SAM" id="Phobius"/>
    </source>
</evidence>
<feature type="region of interest" description="Disordered" evidence="5">
    <location>
        <begin position="1"/>
        <end position="22"/>
    </location>
</feature>
<evidence type="ECO:0000256" key="4">
    <source>
        <dbReference type="ARBA" id="ARBA00023128"/>
    </source>
</evidence>
<dbReference type="EMBL" id="NAJM01000034">
    <property type="protein sequence ID" value="RVX68873.1"/>
    <property type="molecule type" value="Genomic_DNA"/>
</dbReference>
<dbReference type="VEuPathDB" id="FungiDB:PV10_03021"/>
<dbReference type="GO" id="GO:0005739">
    <property type="term" value="C:mitochondrion"/>
    <property type="evidence" value="ECO:0007669"/>
    <property type="project" value="UniProtKB-SubCell"/>
</dbReference>
<dbReference type="AlphaFoldDB" id="A0A438MYQ3"/>
<evidence type="ECO:0000313" key="7">
    <source>
        <dbReference type="EMBL" id="RVX68873.1"/>
    </source>
</evidence>
<evidence type="ECO:0000256" key="5">
    <source>
        <dbReference type="SAM" id="MobiDB-lite"/>
    </source>
</evidence>
<organism evidence="7 8">
    <name type="scientific">Exophiala mesophila</name>
    <name type="common">Black yeast-like fungus</name>
    <dbReference type="NCBI Taxonomy" id="212818"/>
    <lineage>
        <taxon>Eukaryota</taxon>
        <taxon>Fungi</taxon>
        <taxon>Dikarya</taxon>
        <taxon>Ascomycota</taxon>
        <taxon>Pezizomycotina</taxon>
        <taxon>Eurotiomycetes</taxon>
        <taxon>Chaetothyriomycetidae</taxon>
        <taxon>Chaetothyriales</taxon>
        <taxon>Herpotrichiellaceae</taxon>
        <taxon>Exophiala</taxon>
    </lineage>
</organism>
<evidence type="ECO:0000256" key="3">
    <source>
        <dbReference type="ARBA" id="ARBA00022946"/>
    </source>
</evidence>
<feature type="region of interest" description="Disordered" evidence="5">
    <location>
        <begin position="85"/>
        <end position="106"/>
    </location>
</feature>
<keyword evidence="6" id="KW-1133">Transmembrane helix</keyword>
<evidence type="ECO:0000256" key="1">
    <source>
        <dbReference type="ARBA" id="ARBA00004173"/>
    </source>
</evidence>
<dbReference type="PANTHER" id="PTHR13126">
    <property type="entry name" value="CHAPERONE ATP11"/>
    <property type="match status" value="1"/>
</dbReference>
<evidence type="ECO:0008006" key="9">
    <source>
        <dbReference type="Google" id="ProtNLM"/>
    </source>
</evidence>
<feature type="region of interest" description="Disordered" evidence="5">
    <location>
        <begin position="235"/>
        <end position="292"/>
    </location>
</feature>